<dbReference type="SUPFAM" id="SSF53254">
    <property type="entry name" value="Phosphoglycerate mutase-like"/>
    <property type="match status" value="1"/>
</dbReference>
<gene>
    <name evidence="1" type="ORF">GCM10010124_35710</name>
</gene>
<reference evidence="1" key="2">
    <citation type="submission" date="2020-09" db="EMBL/GenBank/DDBJ databases">
        <authorList>
            <person name="Sun Q."/>
            <person name="Ohkuma M."/>
        </authorList>
    </citation>
    <scope>NUCLEOTIDE SEQUENCE</scope>
    <source>
        <strain evidence="1">JCM 3091</strain>
    </source>
</reference>
<evidence type="ECO:0000313" key="1">
    <source>
        <dbReference type="EMBL" id="GGK39905.1"/>
    </source>
</evidence>
<organism evidence="1 2">
    <name type="scientific">Pilimelia terevasa</name>
    <dbReference type="NCBI Taxonomy" id="53372"/>
    <lineage>
        <taxon>Bacteria</taxon>
        <taxon>Bacillati</taxon>
        <taxon>Actinomycetota</taxon>
        <taxon>Actinomycetes</taxon>
        <taxon>Micromonosporales</taxon>
        <taxon>Micromonosporaceae</taxon>
        <taxon>Pilimelia</taxon>
    </lineage>
</organism>
<reference evidence="1" key="1">
    <citation type="journal article" date="2014" name="Int. J. Syst. Evol. Microbiol.">
        <title>Complete genome sequence of Corynebacterium casei LMG S-19264T (=DSM 44701T), isolated from a smear-ripened cheese.</title>
        <authorList>
            <consortium name="US DOE Joint Genome Institute (JGI-PGF)"/>
            <person name="Walter F."/>
            <person name="Albersmeier A."/>
            <person name="Kalinowski J."/>
            <person name="Ruckert C."/>
        </authorList>
    </citation>
    <scope>NUCLEOTIDE SEQUENCE</scope>
    <source>
        <strain evidence="1">JCM 3091</strain>
    </source>
</reference>
<dbReference type="Gene3D" id="3.40.50.1240">
    <property type="entry name" value="Phosphoglycerate mutase-like"/>
    <property type="match status" value="1"/>
</dbReference>
<dbReference type="RefSeq" id="WP_189115498.1">
    <property type="nucleotide sequence ID" value="NZ_BMQC01000016.1"/>
</dbReference>
<evidence type="ECO:0008006" key="3">
    <source>
        <dbReference type="Google" id="ProtNLM"/>
    </source>
</evidence>
<sequence length="192" mass="19529">MSTLRLVAHAATAALRAARCGAGEQDLDEGGRAAVAALAAGPRDPLGRPAAVWSSPAAAARQTAAGLGHAAAAAAPALADRGWGRWAGWSPADLLTRDLDAARRWLAAPELAPPGGESVAALRRRVGGWLADRAAEDRGSAAVTHPAVVRAAFLVALGLPDGAYAQIDVAPLSVTTLRYRGGRWALHVPAAH</sequence>
<dbReference type="Pfam" id="PF00300">
    <property type="entry name" value="His_Phos_1"/>
    <property type="match status" value="1"/>
</dbReference>
<dbReference type="Proteomes" id="UP000662200">
    <property type="component" value="Unassembled WGS sequence"/>
</dbReference>
<dbReference type="EMBL" id="BMQC01000016">
    <property type="protein sequence ID" value="GGK39905.1"/>
    <property type="molecule type" value="Genomic_DNA"/>
</dbReference>
<accession>A0A8J3FJT0</accession>
<keyword evidence="2" id="KW-1185">Reference proteome</keyword>
<comment type="caution">
    <text evidence="1">The sequence shown here is derived from an EMBL/GenBank/DDBJ whole genome shotgun (WGS) entry which is preliminary data.</text>
</comment>
<dbReference type="InterPro" id="IPR029033">
    <property type="entry name" value="His_PPase_superfam"/>
</dbReference>
<dbReference type="InterPro" id="IPR013078">
    <property type="entry name" value="His_Pase_superF_clade-1"/>
</dbReference>
<proteinExistence type="predicted"/>
<protein>
    <recommendedName>
        <fullName evidence="3">Phosphoglycerate mutase</fullName>
    </recommendedName>
</protein>
<name>A0A8J3FJT0_9ACTN</name>
<dbReference type="AlphaFoldDB" id="A0A8J3FJT0"/>
<dbReference type="SMART" id="SM00855">
    <property type="entry name" value="PGAM"/>
    <property type="match status" value="1"/>
</dbReference>
<evidence type="ECO:0000313" key="2">
    <source>
        <dbReference type="Proteomes" id="UP000662200"/>
    </source>
</evidence>